<dbReference type="Pfam" id="PF07508">
    <property type="entry name" value="Recombinase"/>
    <property type="match status" value="1"/>
</dbReference>
<dbReference type="Pfam" id="PF13408">
    <property type="entry name" value="Zn_ribbon_recom"/>
    <property type="match status" value="1"/>
</dbReference>
<reference evidence="5 6" key="1">
    <citation type="journal article" date="2024" name="Int. J. Syst. Evol. Microbiol.">
        <title>Lacrimispora brassicae sp. nov. isolated from fermented cabbage, and proposal of Clostridium indicum Gundawar et al. 2019 and Clostridium methoxybenzovorans Mechichi et al. 1999 as heterotypic synonyms of Lacrimispora amygdalina (Parshina et al. 2003) Haas and Blanchard 2020 and Lacrimispora indolis (McClung and McCoy 1957) Haas and Blanchard 2020, respectively.</title>
        <authorList>
            <person name="Kobayashi H."/>
            <person name="Tanizawa Y."/>
            <person name="Sakamoto M."/>
            <person name="Ohkuma M."/>
            <person name="Tohno M."/>
        </authorList>
    </citation>
    <scope>NUCLEOTIDE SEQUENCE [LARGE SCALE GENOMIC DNA]</scope>
    <source>
        <strain evidence="5 6">DSM 12857</strain>
    </source>
</reference>
<dbReference type="Gene3D" id="3.40.50.1390">
    <property type="entry name" value="Resolvase, N-terminal catalytic domain"/>
    <property type="match status" value="1"/>
</dbReference>
<dbReference type="SMART" id="SM00857">
    <property type="entry name" value="Resolvase"/>
    <property type="match status" value="1"/>
</dbReference>
<feature type="region of interest" description="Disordered" evidence="2">
    <location>
        <begin position="1"/>
        <end position="23"/>
    </location>
</feature>
<evidence type="ECO:0000259" key="4">
    <source>
        <dbReference type="PROSITE" id="PS51737"/>
    </source>
</evidence>
<sequence>MKEVQVLEARRTAPNSRGRTRTEGGAVAVDRIRVAAYCRVSTDDDDQLGSFESQKLYYEEKIHANREWVSAGIFADEAITGTKVDKRDGFQSMIQKGKDGEIDLILTKSISRFARNTLDTLQYVRMLRERNIAIFFEKENINTLDMNGELLLTIMSSLAQQEVESLSANVKMGLKMKMKRGEMIGFNGCLGYDYNPDDKTLSVNEEEADIVRFIYDMYIQGYGTTTIAKRLIELGKKNKKGEVSWHTHGVMGIIKNEKYKGDILLGKTFTTDPISKRRLANMGEEDQFYIRDHHEAIVSREIWDEAEQIRLKRSVNKVVETTGNRERYTRQYAFSSMCECAFCGDKLTRRTLHSSSKYEKPVWKCMNATKHGISNCPNCKSIDENILEGAFLEAFSLLAGNFDDVLDVVMNYVEETANNDEDIRKLKQIEKDISALESRKSRMTDMLIDGTITKEAYDDKLTEVMRKLHISMEKKLLLQESIGKQKDVGKRMSDLRETLKQEDILDEFDRVVFESIIDKVYVGGYDEDGNPDPYKLTFVLKGNQSSTIPNAKESMKAKNSKKGIKVS</sequence>
<dbReference type="InterPro" id="IPR025827">
    <property type="entry name" value="Zn_ribbon_recom_dom"/>
</dbReference>
<protein>
    <submittedName>
        <fullName evidence="5">Serine recombinase</fullName>
    </submittedName>
</protein>
<dbReference type="InterPro" id="IPR050639">
    <property type="entry name" value="SSR_resolvase"/>
</dbReference>
<evidence type="ECO:0000313" key="5">
    <source>
        <dbReference type="EMBL" id="GLB31512.1"/>
    </source>
</evidence>
<gene>
    <name evidence="5" type="ORF">LAD12857_34350</name>
</gene>
<organism evidence="5 6">
    <name type="scientific">Lacrimispora amygdalina</name>
    <dbReference type="NCBI Taxonomy" id="253257"/>
    <lineage>
        <taxon>Bacteria</taxon>
        <taxon>Bacillati</taxon>
        <taxon>Bacillota</taxon>
        <taxon>Clostridia</taxon>
        <taxon>Lachnospirales</taxon>
        <taxon>Lachnospiraceae</taxon>
        <taxon>Lacrimispora</taxon>
    </lineage>
</organism>
<dbReference type="Pfam" id="PF00239">
    <property type="entry name" value="Resolvase"/>
    <property type="match status" value="1"/>
</dbReference>
<feature type="domain" description="Resolvase/invertase-type recombinase catalytic" evidence="3">
    <location>
        <begin position="33"/>
        <end position="181"/>
    </location>
</feature>
<dbReference type="PROSITE" id="PS51736">
    <property type="entry name" value="RECOMBINASES_3"/>
    <property type="match status" value="1"/>
</dbReference>
<feature type="domain" description="Recombinase" evidence="4">
    <location>
        <begin position="189"/>
        <end position="316"/>
    </location>
</feature>
<comment type="caution">
    <text evidence="5">The sequence shown here is derived from an EMBL/GenBank/DDBJ whole genome shotgun (WGS) entry which is preliminary data.</text>
</comment>
<dbReference type="Proteomes" id="UP001419084">
    <property type="component" value="Unassembled WGS sequence"/>
</dbReference>
<dbReference type="PANTHER" id="PTHR30461">
    <property type="entry name" value="DNA-INVERTASE FROM LAMBDOID PROPHAGE"/>
    <property type="match status" value="1"/>
</dbReference>
<dbReference type="Gene3D" id="3.90.1750.20">
    <property type="entry name" value="Putative Large Serine Recombinase, Chain B, Domain 2"/>
    <property type="match status" value="1"/>
</dbReference>
<accession>A0ABQ5M9T8</accession>
<keyword evidence="6" id="KW-1185">Reference proteome</keyword>
<evidence type="ECO:0000259" key="3">
    <source>
        <dbReference type="PROSITE" id="PS51736"/>
    </source>
</evidence>
<dbReference type="PANTHER" id="PTHR30461:SF23">
    <property type="entry name" value="DNA RECOMBINASE-RELATED"/>
    <property type="match status" value="1"/>
</dbReference>
<dbReference type="InterPro" id="IPR011109">
    <property type="entry name" value="DNA_bind_recombinase_dom"/>
</dbReference>
<dbReference type="InterPro" id="IPR006119">
    <property type="entry name" value="Resolv_N"/>
</dbReference>
<feature type="compositionally biased region" description="Basic and acidic residues" evidence="2">
    <location>
        <begin position="1"/>
        <end position="11"/>
    </location>
</feature>
<dbReference type="InterPro" id="IPR036162">
    <property type="entry name" value="Resolvase-like_N_sf"/>
</dbReference>
<dbReference type="EMBL" id="BRPJ01000073">
    <property type="protein sequence ID" value="GLB31512.1"/>
    <property type="molecule type" value="Genomic_DNA"/>
</dbReference>
<feature type="coiled-coil region" evidence="1">
    <location>
        <begin position="419"/>
        <end position="446"/>
    </location>
</feature>
<evidence type="ECO:0000313" key="6">
    <source>
        <dbReference type="Proteomes" id="UP001419084"/>
    </source>
</evidence>
<name>A0ABQ5M9T8_9FIRM</name>
<keyword evidence="1" id="KW-0175">Coiled coil</keyword>
<evidence type="ECO:0000256" key="1">
    <source>
        <dbReference type="SAM" id="Coils"/>
    </source>
</evidence>
<dbReference type="PROSITE" id="PS51737">
    <property type="entry name" value="RECOMBINASE_DNA_BIND"/>
    <property type="match status" value="1"/>
</dbReference>
<proteinExistence type="predicted"/>
<dbReference type="RefSeq" id="WP_346065800.1">
    <property type="nucleotide sequence ID" value="NZ_BRPJ01000073.1"/>
</dbReference>
<dbReference type="InterPro" id="IPR038109">
    <property type="entry name" value="DNA_bind_recomb_sf"/>
</dbReference>
<dbReference type="SUPFAM" id="SSF53041">
    <property type="entry name" value="Resolvase-like"/>
    <property type="match status" value="1"/>
</dbReference>
<evidence type="ECO:0000256" key="2">
    <source>
        <dbReference type="SAM" id="MobiDB-lite"/>
    </source>
</evidence>
<dbReference type="CDD" id="cd00338">
    <property type="entry name" value="Ser_Recombinase"/>
    <property type="match status" value="1"/>
</dbReference>